<dbReference type="InterPro" id="IPR020472">
    <property type="entry name" value="WD40_PAC1"/>
</dbReference>
<feature type="repeat" description="WD" evidence="4">
    <location>
        <begin position="346"/>
        <end position="387"/>
    </location>
</feature>
<keyword evidence="7" id="KW-1185">Reference proteome</keyword>
<feature type="compositionally biased region" description="Basic and acidic residues" evidence="5">
    <location>
        <begin position="77"/>
        <end position="111"/>
    </location>
</feature>
<evidence type="ECO:0000256" key="1">
    <source>
        <dbReference type="ARBA" id="ARBA00022574"/>
    </source>
</evidence>
<protein>
    <submittedName>
        <fullName evidence="6">Wd40 repeat proteinprl1/prl2-related</fullName>
    </submittedName>
</protein>
<keyword evidence="2" id="KW-0677">Repeat</keyword>
<feature type="repeat" description="WD" evidence="4">
    <location>
        <begin position="429"/>
        <end position="460"/>
    </location>
</feature>
<dbReference type="PANTHER" id="PTHR19923">
    <property type="entry name" value="WD40 REPEAT PROTEINPRL1/PRL2-RELATED"/>
    <property type="match status" value="1"/>
</dbReference>
<accession>A0ABQ8YU85</accession>
<dbReference type="PROSITE" id="PS00678">
    <property type="entry name" value="WD_REPEATS_1"/>
    <property type="match status" value="2"/>
</dbReference>
<dbReference type="InterPro" id="IPR015943">
    <property type="entry name" value="WD40/YVTN_repeat-like_dom_sf"/>
</dbReference>
<dbReference type="InterPro" id="IPR001680">
    <property type="entry name" value="WD40_rpt"/>
</dbReference>
<sequence length="533" mass="61071">MNKQSFSNLEKSIETGFIRTKEFFESDFGELPSELPLSNPFLSSMIKYYSLYSNSSPVEIETKKRKKRNLEQVTSGNDKKEQGQEQEQEQKKGKGKGKGNEKDKQKGKVEEMEWEEENKDKTEEEEETKKKKIEEKQKKVMSLIEIKETSKKRRTNQNQPNSNKYQIVPVTESLHLSNTTLTQNQRKDLMVLNTKKRKEEFLARLPKPKFHPQWKELFVIASHVGWVNCVDVEPDNEWFATGSDDRTIKLFDLASGKLKLTLTGHVASVQDIAISKNYPYLFSVGADKQVKCWDLETNTAVRHYHGHMSGVYCCCLHPSLPYLFTGGRDSSVRIWDIRTRESIHILTGHNGSVISLATQNTEPQLISGSIDGTIRVWDIIAGKPRTILTHHKKSVRSLKFHPHEYSFVSASADSIRHWKCPEAKFIKRFNEHNAIINDLAISEDDVLVSCADNGTLKFWDWGSGYCFQNRQSKVQSGSLVSEAGIRAAIFDLSGSRLITCETDKTIKIWHEDENSTEETHPIVWKTSIIQNLK</sequence>
<feature type="region of interest" description="Disordered" evidence="5">
    <location>
        <begin position="58"/>
        <end position="132"/>
    </location>
</feature>
<dbReference type="PROSITE" id="PS50294">
    <property type="entry name" value="WD_REPEATS_REGION"/>
    <property type="match status" value="5"/>
</dbReference>
<comment type="caution">
    <text evidence="6">The sequence shown here is derived from an EMBL/GenBank/DDBJ whole genome shotgun (WGS) entry which is preliminary data.</text>
</comment>
<dbReference type="Gene3D" id="2.130.10.10">
    <property type="entry name" value="YVTN repeat-like/Quinoprotein amine dehydrogenase"/>
    <property type="match status" value="1"/>
</dbReference>
<organism evidence="6 7">
    <name type="scientific">Anaeramoeba flamelloides</name>
    <dbReference type="NCBI Taxonomy" id="1746091"/>
    <lineage>
        <taxon>Eukaryota</taxon>
        <taxon>Metamonada</taxon>
        <taxon>Anaeramoebidae</taxon>
        <taxon>Anaeramoeba</taxon>
    </lineage>
</organism>
<dbReference type="InterPro" id="IPR045241">
    <property type="entry name" value="Prp46/PLRG1-like"/>
</dbReference>
<dbReference type="EMBL" id="JAOAOG010000116">
    <property type="protein sequence ID" value="KAJ6248196.1"/>
    <property type="molecule type" value="Genomic_DNA"/>
</dbReference>
<gene>
    <name evidence="6" type="ORF">M0813_17859</name>
</gene>
<dbReference type="Proteomes" id="UP001150062">
    <property type="component" value="Unassembled WGS sequence"/>
</dbReference>
<evidence type="ECO:0000256" key="3">
    <source>
        <dbReference type="ARBA" id="ARBA00025726"/>
    </source>
</evidence>
<evidence type="ECO:0000313" key="6">
    <source>
        <dbReference type="EMBL" id="KAJ6248196.1"/>
    </source>
</evidence>
<dbReference type="SMART" id="SM00320">
    <property type="entry name" value="WD40"/>
    <property type="match status" value="7"/>
</dbReference>
<evidence type="ECO:0000256" key="2">
    <source>
        <dbReference type="ARBA" id="ARBA00022737"/>
    </source>
</evidence>
<dbReference type="SUPFAM" id="SSF50978">
    <property type="entry name" value="WD40 repeat-like"/>
    <property type="match status" value="1"/>
</dbReference>
<evidence type="ECO:0000313" key="7">
    <source>
        <dbReference type="Proteomes" id="UP001150062"/>
    </source>
</evidence>
<dbReference type="PROSITE" id="PS50082">
    <property type="entry name" value="WD_REPEATS_2"/>
    <property type="match status" value="5"/>
</dbReference>
<feature type="repeat" description="WD" evidence="4">
    <location>
        <begin position="262"/>
        <end position="303"/>
    </location>
</feature>
<dbReference type="InterPro" id="IPR036322">
    <property type="entry name" value="WD40_repeat_dom_sf"/>
</dbReference>
<evidence type="ECO:0000256" key="5">
    <source>
        <dbReference type="SAM" id="MobiDB-lite"/>
    </source>
</evidence>
<feature type="repeat" description="WD" evidence="4">
    <location>
        <begin position="220"/>
        <end position="261"/>
    </location>
</feature>
<proteinExistence type="inferred from homology"/>
<feature type="repeat" description="WD" evidence="4">
    <location>
        <begin position="304"/>
        <end position="345"/>
    </location>
</feature>
<keyword evidence="1 4" id="KW-0853">WD repeat</keyword>
<evidence type="ECO:0000256" key="4">
    <source>
        <dbReference type="PROSITE-ProRule" id="PRU00221"/>
    </source>
</evidence>
<dbReference type="Pfam" id="PF00400">
    <property type="entry name" value="WD40"/>
    <property type="match status" value="7"/>
</dbReference>
<name>A0ABQ8YU85_9EUKA</name>
<dbReference type="InterPro" id="IPR019775">
    <property type="entry name" value="WD40_repeat_CS"/>
</dbReference>
<dbReference type="CDD" id="cd00200">
    <property type="entry name" value="WD40"/>
    <property type="match status" value="1"/>
</dbReference>
<comment type="similarity">
    <text evidence="3">Belongs to the WD repeat PRL1/PRL2 family.</text>
</comment>
<dbReference type="PANTHER" id="PTHR19923:SF0">
    <property type="entry name" value="PLEIOTROPIC REGULATOR 1"/>
    <property type="match status" value="1"/>
</dbReference>
<dbReference type="PRINTS" id="PR00320">
    <property type="entry name" value="GPROTEINBRPT"/>
</dbReference>
<reference evidence="6" key="1">
    <citation type="submission" date="2022-08" db="EMBL/GenBank/DDBJ databases">
        <title>Novel sulfate-reducing endosymbionts in the free-living metamonad Anaeramoeba.</title>
        <authorList>
            <person name="Jerlstrom-Hultqvist J."/>
            <person name="Cepicka I."/>
            <person name="Gallot-Lavallee L."/>
            <person name="Salas-Leiva D."/>
            <person name="Curtis B.A."/>
            <person name="Zahonova K."/>
            <person name="Pipaliya S."/>
            <person name="Dacks J."/>
            <person name="Roger A.J."/>
        </authorList>
    </citation>
    <scope>NUCLEOTIDE SEQUENCE</scope>
    <source>
        <strain evidence="6">Schooner1</strain>
    </source>
</reference>
<feature type="compositionally biased region" description="Basic and acidic residues" evidence="5">
    <location>
        <begin position="118"/>
        <end position="132"/>
    </location>
</feature>